<organism evidence="7 8">
    <name type="scientific">Halocynthiibacter halioticoli</name>
    <dbReference type="NCBI Taxonomy" id="2986804"/>
    <lineage>
        <taxon>Bacteria</taxon>
        <taxon>Pseudomonadati</taxon>
        <taxon>Pseudomonadota</taxon>
        <taxon>Alphaproteobacteria</taxon>
        <taxon>Rhodobacterales</taxon>
        <taxon>Paracoccaceae</taxon>
        <taxon>Halocynthiibacter</taxon>
    </lineage>
</organism>
<keyword evidence="2 6" id="KW-0698">rRNA processing</keyword>
<name>A0AAE3J0V6_9RHOB</name>
<comment type="subcellular location">
    <subcellularLocation>
        <location evidence="6">Cytoplasm</location>
    </subcellularLocation>
</comment>
<dbReference type="GO" id="GO:0070043">
    <property type="term" value="F:rRNA (guanine-N7-)-methyltransferase activity"/>
    <property type="evidence" value="ECO:0007669"/>
    <property type="project" value="UniProtKB-UniRule"/>
</dbReference>
<keyword evidence="1 6" id="KW-0963">Cytoplasm</keyword>
<comment type="catalytic activity">
    <reaction evidence="6">
        <text>guanosine(527) in 16S rRNA + S-adenosyl-L-methionine = N(7)-methylguanosine(527) in 16S rRNA + S-adenosyl-L-homocysteine</text>
        <dbReference type="Rhea" id="RHEA:42732"/>
        <dbReference type="Rhea" id="RHEA-COMP:10209"/>
        <dbReference type="Rhea" id="RHEA-COMP:10210"/>
        <dbReference type="ChEBI" id="CHEBI:57856"/>
        <dbReference type="ChEBI" id="CHEBI:59789"/>
        <dbReference type="ChEBI" id="CHEBI:74269"/>
        <dbReference type="ChEBI" id="CHEBI:74480"/>
        <dbReference type="EC" id="2.1.1.170"/>
    </reaction>
</comment>
<dbReference type="GO" id="GO:0005829">
    <property type="term" value="C:cytosol"/>
    <property type="evidence" value="ECO:0007669"/>
    <property type="project" value="TreeGrafter"/>
</dbReference>
<dbReference type="PIRSF" id="PIRSF003078">
    <property type="entry name" value="GidB"/>
    <property type="match status" value="1"/>
</dbReference>
<keyword evidence="8" id="KW-1185">Reference proteome</keyword>
<dbReference type="SUPFAM" id="SSF53335">
    <property type="entry name" value="S-adenosyl-L-methionine-dependent methyltransferases"/>
    <property type="match status" value="1"/>
</dbReference>
<comment type="function">
    <text evidence="6">Specifically methylates the N7 position of guanine in position 527 of 16S rRNA.</text>
</comment>
<dbReference type="InterPro" id="IPR003682">
    <property type="entry name" value="rRNA_ssu_MeTfrase_G"/>
</dbReference>
<gene>
    <name evidence="6 7" type="primary">rsmG</name>
    <name evidence="7" type="ORF">OH136_13690</name>
</gene>
<evidence type="ECO:0000256" key="6">
    <source>
        <dbReference type="HAMAP-Rule" id="MF_00074"/>
    </source>
</evidence>
<dbReference type="InterPro" id="IPR029063">
    <property type="entry name" value="SAM-dependent_MTases_sf"/>
</dbReference>
<evidence type="ECO:0000256" key="5">
    <source>
        <dbReference type="ARBA" id="ARBA00022691"/>
    </source>
</evidence>
<dbReference type="EMBL" id="JAOYFC010000003">
    <property type="protein sequence ID" value="MCV6825609.1"/>
    <property type="molecule type" value="Genomic_DNA"/>
</dbReference>
<evidence type="ECO:0000256" key="1">
    <source>
        <dbReference type="ARBA" id="ARBA00022490"/>
    </source>
</evidence>
<keyword evidence="4 6" id="KW-0808">Transferase</keyword>
<sequence>MSANPVSVEAYLDDVSRETVERLEDYAELVKKWNPRINLVAKSTLSDLWSRHIVDSIQVFQLAPRVTHWLDLGSGGGFPGAVAAILGAEKTPEAKFTLVESDQRKCAFLRTVSRETGAKFTVLTERIETLEPQRADVISARALASLNLLFEFTTRHGIEGTVSIFPKGAKVQQEIKEAQQNWKFELEEFPSATDTDARILRIGNIIHV</sequence>
<feature type="binding site" evidence="6">
    <location>
        <position position="73"/>
    </location>
    <ligand>
        <name>S-adenosyl-L-methionine</name>
        <dbReference type="ChEBI" id="CHEBI:59789"/>
    </ligand>
</feature>
<dbReference type="EC" id="2.1.1.170" evidence="6"/>
<dbReference type="RefSeq" id="WP_263954535.1">
    <property type="nucleotide sequence ID" value="NZ_JAOYFC010000003.1"/>
</dbReference>
<dbReference type="HAMAP" id="MF_00074">
    <property type="entry name" value="16SrRNA_methyltr_G"/>
    <property type="match status" value="1"/>
</dbReference>
<keyword evidence="5 6" id="KW-0949">S-adenosyl-L-methionine</keyword>
<dbReference type="Proteomes" id="UP001208041">
    <property type="component" value="Unassembled WGS sequence"/>
</dbReference>
<evidence type="ECO:0000256" key="4">
    <source>
        <dbReference type="ARBA" id="ARBA00022679"/>
    </source>
</evidence>
<dbReference type="Pfam" id="PF02527">
    <property type="entry name" value="GidB"/>
    <property type="match status" value="1"/>
</dbReference>
<keyword evidence="3 6" id="KW-0489">Methyltransferase</keyword>
<evidence type="ECO:0000313" key="8">
    <source>
        <dbReference type="Proteomes" id="UP001208041"/>
    </source>
</evidence>
<dbReference type="PANTHER" id="PTHR31760:SF0">
    <property type="entry name" value="S-ADENOSYL-L-METHIONINE-DEPENDENT METHYLTRANSFERASES SUPERFAMILY PROTEIN"/>
    <property type="match status" value="1"/>
</dbReference>
<dbReference type="Gene3D" id="3.40.50.150">
    <property type="entry name" value="Vaccinia Virus protein VP39"/>
    <property type="match status" value="1"/>
</dbReference>
<comment type="similarity">
    <text evidence="6">Belongs to the methyltransferase superfamily. RNA methyltransferase RsmG family.</text>
</comment>
<accession>A0AAE3J0V6</accession>
<proteinExistence type="inferred from homology"/>
<comment type="caution">
    <text evidence="6">Lacks conserved residue(s) required for the propagation of feature annotation.</text>
</comment>
<dbReference type="NCBIfam" id="TIGR00138">
    <property type="entry name" value="rsmG_gidB"/>
    <property type="match status" value="1"/>
</dbReference>
<protein>
    <recommendedName>
        <fullName evidence="6">Ribosomal RNA small subunit methyltransferase G</fullName>
        <ecNumber evidence="6">2.1.1.170</ecNumber>
    </recommendedName>
    <alternativeName>
        <fullName evidence="6">16S rRNA 7-methylguanosine methyltransferase</fullName>
        <shortName evidence="6">16S rRNA m7G methyltransferase</shortName>
    </alternativeName>
</protein>
<feature type="binding site" evidence="6">
    <location>
        <position position="141"/>
    </location>
    <ligand>
        <name>S-adenosyl-L-methionine</name>
        <dbReference type="ChEBI" id="CHEBI:59789"/>
    </ligand>
</feature>
<evidence type="ECO:0000313" key="7">
    <source>
        <dbReference type="EMBL" id="MCV6825609.1"/>
    </source>
</evidence>
<feature type="binding site" evidence="6">
    <location>
        <position position="78"/>
    </location>
    <ligand>
        <name>S-adenosyl-L-methionine</name>
        <dbReference type="ChEBI" id="CHEBI:59789"/>
    </ligand>
</feature>
<feature type="binding site" evidence="6">
    <location>
        <begin position="127"/>
        <end position="128"/>
    </location>
    <ligand>
        <name>S-adenosyl-L-methionine</name>
        <dbReference type="ChEBI" id="CHEBI:59789"/>
    </ligand>
</feature>
<evidence type="ECO:0000256" key="2">
    <source>
        <dbReference type="ARBA" id="ARBA00022552"/>
    </source>
</evidence>
<evidence type="ECO:0000256" key="3">
    <source>
        <dbReference type="ARBA" id="ARBA00022603"/>
    </source>
</evidence>
<comment type="caution">
    <text evidence="7">The sequence shown here is derived from an EMBL/GenBank/DDBJ whole genome shotgun (WGS) entry which is preliminary data.</text>
</comment>
<reference evidence="7" key="1">
    <citation type="submission" date="2022-10" db="EMBL/GenBank/DDBJ databases">
        <authorList>
            <person name="Yue Y."/>
        </authorList>
    </citation>
    <scope>NUCLEOTIDE SEQUENCE</scope>
    <source>
        <strain evidence="7">Z654</strain>
    </source>
</reference>
<dbReference type="AlphaFoldDB" id="A0AAE3J0V6"/>
<dbReference type="PANTHER" id="PTHR31760">
    <property type="entry name" value="S-ADENOSYL-L-METHIONINE-DEPENDENT METHYLTRANSFERASES SUPERFAMILY PROTEIN"/>
    <property type="match status" value="1"/>
</dbReference>